<name>A0A150FYN2_GONPE</name>
<comment type="caution">
    <text evidence="2">The sequence shown here is derived from an EMBL/GenBank/DDBJ whole genome shotgun (WGS) entry which is preliminary data.</text>
</comment>
<evidence type="ECO:0000256" key="1">
    <source>
        <dbReference type="SAM" id="MobiDB-lite"/>
    </source>
</evidence>
<dbReference type="EMBL" id="LSYV01000122">
    <property type="protein sequence ID" value="KXZ42714.1"/>
    <property type="molecule type" value="Genomic_DNA"/>
</dbReference>
<accession>A0A150FYN2</accession>
<feature type="region of interest" description="Disordered" evidence="1">
    <location>
        <begin position="1"/>
        <end position="24"/>
    </location>
</feature>
<dbReference type="GO" id="GO:0016811">
    <property type="term" value="F:hydrolase activity, acting on carbon-nitrogen (but not peptide) bonds, in linear amides"/>
    <property type="evidence" value="ECO:0007669"/>
    <property type="project" value="InterPro"/>
</dbReference>
<proteinExistence type="predicted"/>
<dbReference type="InterPro" id="IPR004304">
    <property type="entry name" value="FmdA_AmdA"/>
</dbReference>
<dbReference type="AlphaFoldDB" id="A0A150FYN2"/>
<evidence type="ECO:0000313" key="3">
    <source>
        <dbReference type="Proteomes" id="UP000075714"/>
    </source>
</evidence>
<feature type="compositionally biased region" description="Basic and acidic residues" evidence="1">
    <location>
        <begin position="1"/>
        <end position="14"/>
    </location>
</feature>
<dbReference type="PANTHER" id="PTHR31891:SF1">
    <property type="entry name" value="FORMAMIDASE C869.04-RELATED"/>
    <property type="match status" value="1"/>
</dbReference>
<dbReference type="SUPFAM" id="SSF141130">
    <property type="entry name" value="Acetamidase/Formamidase-like"/>
    <property type="match status" value="1"/>
</dbReference>
<organism evidence="2 3">
    <name type="scientific">Gonium pectorale</name>
    <name type="common">Green alga</name>
    <dbReference type="NCBI Taxonomy" id="33097"/>
    <lineage>
        <taxon>Eukaryota</taxon>
        <taxon>Viridiplantae</taxon>
        <taxon>Chlorophyta</taxon>
        <taxon>core chlorophytes</taxon>
        <taxon>Chlorophyceae</taxon>
        <taxon>CS clade</taxon>
        <taxon>Chlamydomonadales</taxon>
        <taxon>Volvocaceae</taxon>
        <taxon>Gonium</taxon>
    </lineage>
</organism>
<dbReference type="Proteomes" id="UP000075714">
    <property type="component" value="Unassembled WGS sequence"/>
</dbReference>
<dbReference type="OrthoDB" id="9975579at2759"/>
<dbReference type="Gene3D" id="2.60.120.580">
    <property type="entry name" value="Acetamidase/Formamidase-like domains"/>
    <property type="match status" value="1"/>
</dbReference>
<evidence type="ECO:0008006" key="4">
    <source>
        <dbReference type="Google" id="ProtNLM"/>
    </source>
</evidence>
<dbReference type="PANTHER" id="PTHR31891">
    <property type="entry name" value="FORMAMIDASE C869.04-RELATED"/>
    <property type="match status" value="1"/>
</dbReference>
<keyword evidence="3" id="KW-1185">Reference proteome</keyword>
<dbReference type="Pfam" id="PF03069">
    <property type="entry name" value="FmdA_AmdA"/>
    <property type="match status" value="1"/>
</dbReference>
<gene>
    <name evidence="2" type="ORF">GPECTOR_122g455</name>
</gene>
<protein>
    <recommendedName>
        <fullName evidence="4">Formamidase</fullName>
    </recommendedName>
</protein>
<reference evidence="3" key="1">
    <citation type="journal article" date="2016" name="Nat. Commun.">
        <title>The Gonium pectorale genome demonstrates co-option of cell cycle regulation during the evolution of multicellularity.</title>
        <authorList>
            <person name="Hanschen E.R."/>
            <person name="Marriage T.N."/>
            <person name="Ferris P.J."/>
            <person name="Hamaji T."/>
            <person name="Toyoda A."/>
            <person name="Fujiyama A."/>
            <person name="Neme R."/>
            <person name="Noguchi H."/>
            <person name="Minakuchi Y."/>
            <person name="Suzuki M."/>
            <person name="Kawai-Toyooka H."/>
            <person name="Smith D.R."/>
            <person name="Sparks H."/>
            <person name="Anderson J."/>
            <person name="Bakaric R."/>
            <person name="Luria V."/>
            <person name="Karger A."/>
            <person name="Kirschner M.W."/>
            <person name="Durand P.M."/>
            <person name="Michod R.E."/>
            <person name="Nozaki H."/>
            <person name="Olson B.J."/>
        </authorList>
    </citation>
    <scope>NUCLEOTIDE SEQUENCE [LARGE SCALE GENOMIC DNA]</scope>
    <source>
        <strain evidence="3">NIES-2863</strain>
    </source>
</reference>
<sequence>MMDPKKAPWEQEKKPHNRWHPDIPPVAEVKAGDLFRVETIDWTGGQIKDDDSAEDIK</sequence>
<dbReference type="STRING" id="33097.A0A150FYN2"/>
<evidence type="ECO:0000313" key="2">
    <source>
        <dbReference type="EMBL" id="KXZ42714.1"/>
    </source>
</evidence>